<dbReference type="EMBL" id="BRYB01001984">
    <property type="protein sequence ID" value="GMI37640.1"/>
    <property type="molecule type" value="Genomic_DNA"/>
</dbReference>
<gene>
    <name evidence="2" type="ORF">TeGR_g10157</name>
</gene>
<feature type="region of interest" description="Disordered" evidence="1">
    <location>
        <begin position="60"/>
        <end position="92"/>
    </location>
</feature>
<reference evidence="2 3" key="1">
    <citation type="journal article" date="2023" name="Commun. Biol.">
        <title>Genome analysis of Parmales, the sister group of diatoms, reveals the evolutionary specialization of diatoms from phago-mixotrophs to photoautotrophs.</title>
        <authorList>
            <person name="Ban H."/>
            <person name="Sato S."/>
            <person name="Yoshikawa S."/>
            <person name="Yamada K."/>
            <person name="Nakamura Y."/>
            <person name="Ichinomiya M."/>
            <person name="Sato N."/>
            <person name="Blanc-Mathieu R."/>
            <person name="Endo H."/>
            <person name="Kuwata A."/>
            <person name="Ogata H."/>
        </authorList>
    </citation>
    <scope>NUCLEOTIDE SEQUENCE [LARGE SCALE GENOMIC DNA]</scope>
</reference>
<evidence type="ECO:0000256" key="1">
    <source>
        <dbReference type="SAM" id="MobiDB-lite"/>
    </source>
</evidence>
<feature type="compositionally biased region" description="Acidic residues" evidence="1">
    <location>
        <begin position="66"/>
        <end position="78"/>
    </location>
</feature>
<dbReference type="InterPro" id="IPR027417">
    <property type="entry name" value="P-loop_NTPase"/>
</dbReference>
<dbReference type="Proteomes" id="UP001165060">
    <property type="component" value="Unassembled WGS sequence"/>
</dbReference>
<dbReference type="Gene3D" id="3.40.50.300">
    <property type="entry name" value="P-loop containing nucleotide triphosphate hydrolases"/>
    <property type="match status" value="1"/>
</dbReference>
<organism evidence="2 3">
    <name type="scientific">Tetraparma gracilis</name>
    <dbReference type="NCBI Taxonomy" id="2962635"/>
    <lineage>
        <taxon>Eukaryota</taxon>
        <taxon>Sar</taxon>
        <taxon>Stramenopiles</taxon>
        <taxon>Ochrophyta</taxon>
        <taxon>Bolidophyceae</taxon>
        <taxon>Parmales</taxon>
        <taxon>Triparmaceae</taxon>
        <taxon>Tetraparma</taxon>
    </lineage>
</organism>
<accession>A0ABQ6N1X2</accession>
<evidence type="ECO:0000313" key="3">
    <source>
        <dbReference type="Proteomes" id="UP001165060"/>
    </source>
</evidence>
<protein>
    <submittedName>
        <fullName evidence="2">Uncharacterized protein</fullName>
    </submittedName>
</protein>
<sequence length="127" mass="14226">MEPFARQEEELQAHARVHRFGQKRPVSVTTYFMPRSCESRTLGLRADVLHLEAERKRQALRRAEEAEMEDLIDSDDEGGGAGRGGDDDDDDVIVLDGDAEEEEVSQFEKAKAESKLALYLAGVINSF</sequence>
<evidence type="ECO:0000313" key="2">
    <source>
        <dbReference type="EMBL" id="GMI37640.1"/>
    </source>
</evidence>
<keyword evidence="3" id="KW-1185">Reference proteome</keyword>
<comment type="caution">
    <text evidence="2">The sequence shown here is derived from an EMBL/GenBank/DDBJ whole genome shotgun (WGS) entry which is preliminary data.</text>
</comment>
<name>A0ABQ6N1X2_9STRA</name>
<proteinExistence type="predicted"/>